<reference evidence="1 2" key="1">
    <citation type="journal article" date="2020" name="Cell">
        <title>Large-Scale Comparative Analyses of Tick Genomes Elucidate Their Genetic Diversity and Vector Capacities.</title>
        <authorList>
            <consortium name="Tick Genome and Microbiome Consortium (TIGMIC)"/>
            <person name="Jia N."/>
            <person name="Wang J."/>
            <person name="Shi W."/>
            <person name="Du L."/>
            <person name="Sun Y."/>
            <person name="Zhan W."/>
            <person name="Jiang J.F."/>
            <person name="Wang Q."/>
            <person name="Zhang B."/>
            <person name="Ji P."/>
            <person name="Bell-Sakyi L."/>
            <person name="Cui X.M."/>
            <person name="Yuan T.T."/>
            <person name="Jiang B.G."/>
            <person name="Yang W.F."/>
            <person name="Lam T.T."/>
            <person name="Chang Q.C."/>
            <person name="Ding S.J."/>
            <person name="Wang X.J."/>
            <person name="Zhu J.G."/>
            <person name="Ruan X.D."/>
            <person name="Zhao L."/>
            <person name="Wei J.T."/>
            <person name="Ye R.Z."/>
            <person name="Que T.C."/>
            <person name="Du C.H."/>
            <person name="Zhou Y.H."/>
            <person name="Cheng J.X."/>
            <person name="Dai P.F."/>
            <person name="Guo W.B."/>
            <person name="Han X.H."/>
            <person name="Huang E.J."/>
            <person name="Li L.F."/>
            <person name="Wei W."/>
            <person name="Gao Y.C."/>
            <person name="Liu J.Z."/>
            <person name="Shao H.Z."/>
            <person name="Wang X."/>
            <person name="Wang C.C."/>
            <person name="Yang T.C."/>
            <person name="Huo Q.B."/>
            <person name="Li W."/>
            <person name="Chen H.Y."/>
            <person name="Chen S.E."/>
            <person name="Zhou L.G."/>
            <person name="Ni X.B."/>
            <person name="Tian J.H."/>
            <person name="Sheng Y."/>
            <person name="Liu T."/>
            <person name="Pan Y.S."/>
            <person name="Xia L.Y."/>
            <person name="Li J."/>
            <person name="Zhao F."/>
            <person name="Cao W.C."/>
        </authorList>
    </citation>
    <scope>NUCLEOTIDE SEQUENCE [LARGE SCALE GENOMIC DNA]</scope>
    <source>
        <strain evidence="1">Iper-2018</strain>
    </source>
</reference>
<organism evidence="1 2">
    <name type="scientific">Ixodes persulcatus</name>
    <name type="common">Taiga tick</name>
    <dbReference type="NCBI Taxonomy" id="34615"/>
    <lineage>
        <taxon>Eukaryota</taxon>
        <taxon>Metazoa</taxon>
        <taxon>Ecdysozoa</taxon>
        <taxon>Arthropoda</taxon>
        <taxon>Chelicerata</taxon>
        <taxon>Arachnida</taxon>
        <taxon>Acari</taxon>
        <taxon>Parasitiformes</taxon>
        <taxon>Ixodida</taxon>
        <taxon>Ixodoidea</taxon>
        <taxon>Ixodidae</taxon>
        <taxon>Ixodinae</taxon>
        <taxon>Ixodes</taxon>
    </lineage>
</organism>
<protein>
    <submittedName>
        <fullName evidence="1">Uncharacterized protein</fullName>
    </submittedName>
</protein>
<sequence length="299" mass="33324">MPSSPRVREGFRLEGSFIPAARERHLTSPARRPHESPDGAGSESPTTLPKDPFVSAKDIRSELNLNISCSTIRRRLREAGLKNCVAAQKPHLTERQRRLRLEFARAVQGWTVDDWREVIFSVESTFSSRCMVQYTHSVLSSGRCAVGVSGAMSKDGLGPLVRNEGSFNAQCYCEILDNVLVPCVLDGPFEDGCCLLQHDRSPVHTARSVSALLEDRAVRTLQWPPVGPDLNPIEIVWGWIKGRLAAQSLGSATSATLWNVVKEEWEALRAQPEVLASLYDFMPRRVAEVIQANRNMTKY</sequence>
<dbReference type="EMBL" id="JABSTQ010003660">
    <property type="protein sequence ID" value="KAG0443262.1"/>
    <property type="molecule type" value="Genomic_DNA"/>
</dbReference>
<proteinExistence type="predicted"/>
<dbReference type="Proteomes" id="UP000805193">
    <property type="component" value="Unassembled WGS sequence"/>
</dbReference>
<gene>
    <name evidence="1" type="ORF">HPB47_015113</name>
</gene>
<comment type="caution">
    <text evidence="1">The sequence shown here is derived from an EMBL/GenBank/DDBJ whole genome shotgun (WGS) entry which is preliminary data.</text>
</comment>
<name>A0AC60QUF9_IXOPE</name>
<evidence type="ECO:0000313" key="2">
    <source>
        <dbReference type="Proteomes" id="UP000805193"/>
    </source>
</evidence>
<accession>A0AC60QUF9</accession>
<evidence type="ECO:0000313" key="1">
    <source>
        <dbReference type="EMBL" id="KAG0443262.1"/>
    </source>
</evidence>
<keyword evidence="2" id="KW-1185">Reference proteome</keyword>